<dbReference type="AlphaFoldDB" id="A0A087T6K9"/>
<dbReference type="Proteomes" id="UP000054359">
    <property type="component" value="Unassembled WGS sequence"/>
</dbReference>
<dbReference type="EMBL" id="KK113668">
    <property type="protein sequence ID" value="KFM60748.1"/>
    <property type="molecule type" value="Genomic_DNA"/>
</dbReference>
<accession>A0A087T6K9</accession>
<keyword evidence="2" id="KW-1185">Reference proteome</keyword>
<protein>
    <submittedName>
        <fullName evidence="1">Uncharacterized protein</fullName>
    </submittedName>
</protein>
<gene>
    <name evidence="1" type="ORF">X975_17889</name>
</gene>
<evidence type="ECO:0000313" key="1">
    <source>
        <dbReference type="EMBL" id="KFM60748.1"/>
    </source>
</evidence>
<name>A0A087T6K9_STEMI</name>
<organism evidence="1 2">
    <name type="scientific">Stegodyphus mimosarum</name>
    <name type="common">African social velvet spider</name>
    <dbReference type="NCBI Taxonomy" id="407821"/>
    <lineage>
        <taxon>Eukaryota</taxon>
        <taxon>Metazoa</taxon>
        <taxon>Ecdysozoa</taxon>
        <taxon>Arthropoda</taxon>
        <taxon>Chelicerata</taxon>
        <taxon>Arachnida</taxon>
        <taxon>Araneae</taxon>
        <taxon>Araneomorphae</taxon>
        <taxon>Entelegynae</taxon>
        <taxon>Eresoidea</taxon>
        <taxon>Eresidae</taxon>
        <taxon>Stegodyphus</taxon>
    </lineage>
</organism>
<feature type="non-terminal residue" evidence="1">
    <location>
        <position position="108"/>
    </location>
</feature>
<evidence type="ECO:0000313" key="2">
    <source>
        <dbReference type="Proteomes" id="UP000054359"/>
    </source>
</evidence>
<proteinExistence type="predicted"/>
<reference evidence="1 2" key="1">
    <citation type="submission" date="2013-11" db="EMBL/GenBank/DDBJ databases">
        <title>Genome sequencing of Stegodyphus mimosarum.</title>
        <authorList>
            <person name="Bechsgaard J."/>
        </authorList>
    </citation>
    <scope>NUCLEOTIDE SEQUENCE [LARGE SCALE GENOMIC DNA]</scope>
</reference>
<sequence length="108" mass="12253">MKLQKRRSGDQYNEHLQNKVILGAEFLRAANATINFGEISIVLDMVPKVVEEEDVPEINLQHLKQGERAKLEELVTQDVQKPVEPTAVNQAIETLKLVNHEAKKKRTA</sequence>